<dbReference type="Proteomes" id="UP000603453">
    <property type="component" value="Unassembled WGS sequence"/>
</dbReference>
<evidence type="ECO:0000313" key="2">
    <source>
        <dbReference type="EMBL" id="KAG2195994.1"/>
    </source>
</evidence>
<feature type="transmembrane region" description="Helical" evidence="1">
    <location>
        <begin position="185"/>
        <end position="207"/>
    </location>
</feature>
<evidence type="ECO:0000313" key="3">
    <source>
        <dbReference type="Proteomes" id="UP000603453"/>
    </source>
</evidence>
<dbReference type="GO" id="GO:0016020">
    <property type="term" value="C:membrane"/>
    <property type="evidence" value="ECO:0007669"/>
    <property type="project" value="TreeGrafter"/>
</dbReference>
<gene>
    <name evidence="2" type="ORF">INT47_011499</name>
</gene>
<dbReference type="AlphaFoldDB" id="A0A8H7QPF4"/>
<organism evidence="2 3">
    <name type="scientific">Mucor saturninus</name>
    <dbReference type="NCBI Taxonomy" id="64648"/>
    <lineage>
        <taxon>Eukaryota</taxon>
        <taxon>Fungi</taxon>
        <taxon>Fungi incertae sedis</taxon>
        <taxon>Mucoromycota</taxon>
        <taxon>Mucoromycotina</taxon>
        <taxon>Mucoromycetes</taxon>
        <taxon>Mucorales</taxon>
        <taxon>Mucorineae</taxon>
        <taxon>Mucoraceae</taxon>
        <taxon>Mucor</taxon>
    </lineage>
</organism>
<protein>
    <recommendedName>
        <fullName evidence="4">Vacuolar membrane protein</fullName>
    </recommendedName>
</protein>
<feature type="transmembrane region" description="Helical" evidence="1">
    <location>
        <begin position="87"/>
        <end position="109"/>
    </location>
</feature>
<reference evidence="2" key="1">
    <citation type="submission" date="2020-12" db="EMBL/GenBank/DDBJ databases">
        <title>Metabolic potential, ecology and presence of endohyphal bacteria is reflected in genomic diversity of Mucoromycotina.</title>
        <authorList>
            <person name="Muszewska A."/>
            <person name="Okrasinska A."/>
            <person name="Steczkiewicz K."/>
            <person name="Drgas O."/>
            <person name="Orlowska M."/>
            <person name="Perlinska-Lenart U."/>
            <person name="Aleksandrzak-Piekarczyk T."/>
            <person name="Szatraj K."/>
            <person name="Zielenkiewicz U."/>
            <person name="Pilsyk S."/>
            <person name="Malc E."/>
            <person name="Mieczkowski P."/>
            <person name="Kruszewska J.S."/>
            <person name="Biernat P."/>
            <person name="Pawlowska J."/>
        </authorList>
    </citation>
    <scope>NUCLEOTIDE SEQUENCE</scope>
    <source>
        <strain evidence="2">WA0000017839</strain>
    </source>
</reference>
<dbReference type="Pfam" id="PF12400">
    <property type="entry name" value="STIMATE"/>
    <property type="match status" value="1"/>
</dbReference>
<keyword evidence="3" id="KW-1185">Reference proteome</keyword>
<comment type="caution">
    <text evidence="2">The sequence shown here is derived from an EMBL/GenBank/DDBJ whole genome shotgun (WGS) entry which is preliminary data.</text>
</comment>
<dbReference type="PANTHER" id="PTHR31735:SF1">
    <property type="entry name" value="VACUOLAR MEMBRANE PROTEIN YPL162C"/>
    <property type="match status" value="1"/>
</dbReference>
<keyword evidence="1" id="KW-0812">Transmembrane</keyword>
<evidence type="ECO:0000256" key="1">
    <source>
        <dbReference type="SAM" id="Phobius"/>
    </source>
</evidence>
<keyword evidence="1" id="KW-0472">Membrane</keyword>
<dbReference type="InterPro" id="IPR022127">
    <property type="entry name" value="STIMATE/YPL162C"/>
</dbReference>
<accession>A0A8H7QPF4</accession>
<dbReference type="EMBL" id="JAEPRD010000156">
    <property type="protein sequence ID" value="KAG2195994.1"/>
    <property type="molecule type" value="Genomic_DNA"/>
</dbReference>
<dbReference type="OrthoDB" id="431202at2759"/>
<keyword evidence="1" id="KW-1133">Transmembrane helix</keyword>
<proteinExistence type="predicted"/>
<name>A0A8H7QPF4_9FUNG</name>
<dbReference type="PANTHER" id="PTHR31735">
    <property type="entry name" value="VACUOLAR MEMBRANE PROTEIN YPL162C"/>
    <property type="match status" value="1"/>
</dbReference>
<evidence type="ECO:0008006" key="4">
    <source>
        <dbReference type="Google" id="ProtNLM"/>
    </source>
</evidence>
<sequence length="281" mass="31929">MMANQDDGAGCKLLDSFAIFVQLVLATLAFSTLYIKRQRESPQRPLFIWSFDVSKQLLGGGVIHTLNLVASHFFGKSLDGEPESNPCVWYFLNILIDTTFGVLIIWAVLSSVKHLTRFYKLDGFQSGVYGDPPLRNQIKMWAKQLGVYILALVTMKVVVLFLFGICPWLEGFGEWVLSWTAGNYRLQVLFVMLVFPLVMNIVQFWIVDTIVKHKDILPIRLDGDEELAQDMLISDGEYTQDDAFFDEDDVEDATSITSFKIQRTSISDESLYELRTSGPKK</sequence>
<feature type="transmembrane region" description="Helical" evidence="1">
    <location>
        <begin position="145"/>
        <end position="165"/>
    </location>
</feature>
<feature type="transmembrane region" description="Helical" evidence="1">
    <location>
        <begin position="16"/>
        <end position="35"/>
    </location>
</feature>